<feature type="region of interest" description="Disordered" evidence="1">
    <location>
        <begin position="76"/>
        <end position="101"/>
    </location>
</feature>
<keyword evidence="3" id="KW-1185">Reference proteome</keyword>
<dbReference type="EMBL" id="JAAQRI010000154">
    <property type="protein sequence ID" value="KAF5632293.1"/>
    <property type="molecule type" value="Genomic_DNA"/>
</dbReference>
<accession>A0A8H5RFW4</accession>
<evidence type="ECO:0000313" key="2">
    <source>
        <dbReference type="EMBL" id="KAF5632293.1"/>
    </source>
</evidence>
<reference evidence="2 3" key="1">
    <citation type="submission" date="2020-05" db="EMBL/GenBank/DDBJ databases">
        <title>Identification and distribution of gene clusters putatively required for synthesis of sphingolipid metabolism inhibitors in phylogenetically diverse species of the filamentous fungus Fusarium.</title>
        <authorList>
            <person name="Kim H.-S."/>
            <person name="Busman M."/>
            <person name="Brown D.W."/>
            <person name="Divon H."/>
            <person name="Uhlig S."/>
            <person name="Proctor R.H."/>
        </authorList>
    </citation>
    <scope>NUCLEOTIDE SEQUENCE [LARGE SCALE GENOMIC DNA]</scope>
    <source>
        <strain evidence="2 3">NRRL 66243</strain>
    </source>
</reference>
<proteinExistence type="predicted"/>
<gene>
    <name evidence="2" type="ORF">FTJAE_7625</name>
</gene>
<evidence type="ECO:0000256" key="1">
    <source>
        <dbReference type="SAM" id="MobiDB-lite"/>
    </source>
</evidence>
<organism evidence="2 3">
    <name type="scientific">Fusarium tjaetaba</name>
    <dbReference type="NCBI Taxonomy" id="1567544"/>
    <lineage>
        <taxon>Eukaryota</taxon>
        <taxon>Fungi</taxon>
        <taxon>Dikarya</taxon>
        <taxon>Ascomycota</taxon>
        <taxon>Pezizomycotina</taxon>
        <taxon>Sordariomycetes</taxon>
        <taxon>Hypocreomycetidae</taxon>
        <taxon>Hypocreales</taxon>
        <taxon>Nectriaceae</taxon>
        <taxon>Fusarium</taxon>
        <taxon>Fusarium fujikuroi species complex</taxon>
    </lineage>
</organism>
<evidence type="ECO:0000313" key="3">
    <source>
        <dbReference type="Proteomes" id="UP000530670"/>
    </source>
</evidence>
<dbReference type="AlphaFoldDB" id="A0A8H5RFW4"/>
<dbReference type="Proteomes" id="UP000530670">
    <property type="component" value="Unassembled WGS sequence"/>
</dbReference>
<dbReference type="GeneID" id="59306630"/>
<dbReference type="RefSeq" id="XP_037205345.1">
    <property type="nucleotide sequence ID" value="XM_037354360.1"/>
</dbReference>
<name>A0A8H5RFW4_9HYPO</name>
<protein>
    <submittedName>
        <fullName evidence="2">Uncharacterized protein</fullName>
    </submittedName>
</protein>
<feature type="compositionally biased region" description="Basic and acidic residues" evidence="1">
    <location>
        <begin position="76"/>
        <end position="90"/>
    </location>
</feature>
<comment type="caution">
    <text evidence="2">The sequence shown here is derived from an EMBL/GenBank/DDBJ whole genome shotgun (WGS) entry which is preliminary data.</text>
</comment>
<sequence>MSSKAEIQRQLALLRRQIEEVEKEINISAPYKEHVKQQMAMHHTTMTDSDDEAVSKLAMKNYEFYCGILEKVLKKEQERGERRREMRNAERTLSISLQSAQ</sequence>
<dbReference type="OrthoDB" id="5101475at2759"/>